<dbReference type="Pfam" id="PF15977">
    <property type="entry name" value="HTH_46"/>
    <property type="match status" value="1"/>
</dbReference>
<proteinExistence type="predicted"/>
<evidence type="ECO:0000313" key="3">
    <source>
        <dbReference type="Proteomes" id="UP000318567"/>
    </source>
</evidence>
<reference evidence="2 3" key="1">
    <citation type="submission" date="2019-07" db="EMBL/GenBank/DDBJ databases">
        <authorList>
            <person name="Brisse S."/>
            <person name="Rodrigues C."/>
            <person name="Thorpe H."/>
        </authorList>
    </citation>
    <scope>NUCLEOTIDE SEQUENCE [LARGE SCALE GENOMIC DNA]</scope>
    <source>
        <strain evidence="2">SB6410</strain>
    </source>
</reference>
<comment type="caution">
    <text evidence="2">The sequence shown here is derived from an EMBL/GenBank/DDBJ whole genome shotgun (WGS) entry which is preliminary data.</text>
</comment>
<accession>A0A9Q9UKM1</accession>
<dbReference type="AlphaFoldDB" id="A0A9Q9UKM1"/>
<gene>
    <name evidence="2" type="ORF">SB6410_02241</name>
</gene>
<evidence type="ECO:0000313" key="2">
    <source>
        <dbReference type="EMBL" id="VUS57899.1"/>
    </source>
</evidence>
<dbReference type="Proteomes" id="UP000318567">
    <property type="component" value="Unassembled WGS sequence"/>
</dbReference>
<dbReference type="InterPro" id="IPR041687">
    <property type="entry name" value="HTH_46"/>
</dbReference>
<organism evidence="2 3">
    <name type="scientific">Klebsiella pasteurii</name>
    <dbReference type="NCBI Taxonomy" id="2587529"/>
    <lineage>
        <taxon>Bacteria</taxon>
        <taxon>Pseudomonadati</taxon>
        <taxon>Pseudomonadota</taxon>
        <taxon>Gammaproteobacteria</taxon>
        <taxon>Enterobacterales</taxon>
        <taxon>Enterobacteriaceae</taxon>
        <taxon>Klebsiella/Raoultella group</taxon>
        <taxon>Klebsiella</taxon>
    </lineage>
</organism>
<name>A0A9Q9UKM1_9ENTR</name>
<dbReference type="InterPro" id="IPR014710">
    <property type="entry name" value="RmlC-like_jellyroll"/>
</dbReference>
<dbReference type="RefSeq" id="WP_142445624.1">
    <property type="nucleotide sequence ID" value="NZ_CABGGO010000023.1"/>
</dbReference>
<feature type="domain" description="IprA winged helix-turn-helix" evidence="1">
    <location>
        <begin position="151"/>
        <end position="216"/>
    </location>
</feature>
<dbReference type="Gene3D" id="2.60.120.10">
    <property type="entry name" value="Jelly Rolls"/>
    <property type="match status" value="1"/>
</dbReference>
<protein>
    <recommendedName>
        <fullName evidence="1">IprA winged helix-turn-helix domain-containing protein</fullName>
    </recommendedName>
</protein>
<evidence type="ECO:0000259" key="1">
    <source>
        <dbReference type="Pfam" id="PF15977"/>
    </source>
</evidence>
<dbReference type="EMBL" id="CABGGO010000023">
    <property type="protein sequence ID" value="VUS57899.1"/>
    <property type="molecule type" value="Genomic_DNA"/>
</dbReference>
<sequence length="223" mass="25625">METIPRIQHDTDLLRTITKPLHDIEKIIHFLAPKCNKMLMEKRRNIGIVKENQHQCLVLFRGTMSLYRNNDGLVINSETGPFIFGMNSQLRFSRHIYLRTQEASTIGLISINHAHNIIAEQQLWENVTRLLEYSSAKVYAHCFKVSKLSCYEIIVHQLIELNNEPVAIKNKTTAANYILSRTFLSRSGVMRTLAKLKQLGAIELYRGVLVTIKQLPPSLKLSE</sequence>